<evidence type="ECO:0000313" key="1">
    <source>
        <dbReference type="EMBL" id="GGG37283.1"/>
    </source>
</evidence>
<comment type="caution">
    <text evidence="1">The sequence shown here is derived from an EMBL/GenBank/DDBJ whole genome shotgun (WGS) entry which is preliminary data.</text>
</comment>
<gene>
    <name evidence="1" type="ORF">GCM10011378_12020</name>
</gene>
<accession>A0ABQ1WME7</accession>
<keyword evidence="2" id="KW-1185">Reference proteome</keyword>
<dbReference type="EMBL" id="BMGS01000003">
    <property type="protein sequence ID" value="GGG37283.1"/>
    <property type="molecule type" value="Genomic_DNA"/>
</dbReference>
<reference evidence="2" key="1">
    <citation type="journal article" date="2019" name="Int. J. Syst. Evol. Microbiol.">
        <title>The Global Catalogue of Microorganisms (GCM) 10K type strain sequencing project: providing services to taxonomists for standard genome sequencing and annotation.</title>
        <authorList>
            <consortium name="The Broad Institute Genomics Platform"/>
            <consortium name="The Broad Institute Genome Sequencing Center for Infectious Disease"/>
            <person name="Wu L."/>
            <person name="Ma J."/>
        </authorList>
    </citation>
    <scope>NUCLEOTIDE SEQUENCE [LARGE SCALE GENOMIC DNA]</scope>
    <source>
        <strain evidence="2">CGMCC 1.12990</strain>
    </source>
</reference>
<evidence type="ECO:0000313" key="2">
    <source>
        <dbReference type="Proteomes" id="UP000601361"/>
    </source>
</evidence>
<organism evidence="1 2">
    <name type="scientific">Hymenobacter glacieicola</name>
    <dbReference type="NCBI Taxonomy" id="1562124"/>
    <lineage>
        <taxon>Bacteria</taxon>
        <taxon>Pseudomonadati</taxon>
        <taxon>Bacteroidota</taxon>
        <taxon>Cytophagia</taxon>
        <taxon>Cytophagales</taxon>
        <taxon>Hymenobacteraceae</taxon>
        <taxon>Hymenobacter</taxon>
    </lineage>
</organism>
<protein>
    <submittedName>
        <fullName evidence="1">Uncharacterized protein</fullName>
    </submittedName>
</protein>
<name>A0ABQ1WME7_9BACT</name>
<proteinExistence type="predicted"/>
<dbReference type="Proteomes" id="UP000601361">
    <property type="component" value="Unassembled WGS sequence"/>
</dbReference>
<sequence>MVAVTRYDRVWGAFFKGTTGMATDTGRGLRLATVEGRARAETERVRGGKRKVSKNNAMDMMVGFVNSHLGPERMDSRPDSASGKRAICISRIKTPFRYGKRL</sequence>